<keyword evidence="3 6" id="KW-1133">Transmembrane helix</keyword>
<evidence type="ECO:0000256" key="4">
    <source>
        <dbReference type="ARBA" id="ARBA00023136"/>
    </source>
</evidence>
<dbReference type="EMBL" id="NHYD01001589">
    <property type="protein sequence ID" value="PPQ90615.1"/>
    <property type="molecule type" value="Genomic_DNA"/>
</dbReference>
<dbReference type="InterPro" id="IPR004776">
    <property type="entry name" value="Mem_transp_PIN-like"/>
</dbReference>
<comment type="subcellular location">
    <subcellularLocation>
        <location evidence="1">Membrane</location>
        <topology evidence="1">Multi-pass membrane protein</topology>
    </subcellularLocation>
</comment>
<comment type="caution">
    <text evidence="7">The sequence shown here is derived from an EMBL/GenBank/DDBJ whole genome shotgun (WGS) entry which is preliminary data.</text>
</comment>
<feature type="compositionally biased region" description="Basic and acidic residues" evidence="5">
    <location>
        <begin position="217"/>
        <end position="241"/>
    </location>
</feature>
<dbReference type="AlphaFoldDB" id="A0A409XIL8"/>
<feature type="transmembrane region" description="Helical" evidence="6">
    <location>
        <begin position="62"/>
        <end position="84"/>
    </location>
</feature>
<evidence type="ECO:0000256" key="3">
    <source>
        <dbReference type="ARBA" id="ARBA00022989"/>
    </source>
</evidence>
<keyword evidence="2 6" id="KW-0812">Transmembrane</keyword>
<dbReference type="PANTHER" id="PTHR31794:SF2">
    <property type="entry name" value="AUXIN EFFLUX TRANSPORTER FAMILY PROTEIN (EUROFUNG)"/>
    <property type="match status" value="1"/>
</dbReference>
<evidence type="ECO:0000313" key="8">
    <source>
        <dbReference type="Proteomes" id="UP000283269"/>
    </source>
</evidence>
<evidence type="ECO:0000256" key="5">
    <source>
        <dbReference type="SAM" id="MobiDB-lite"/>
    </source>
</evidence>
<evidence type="ECO:0000256" key="6">
    <source>
        <dbReference type="SAM" id="Phobius"/>
    </source>
</evidence>
<accession>A0A409XIL8</accession>
<dbReference type="GO" id="GO:0055085">
    <property type="term" value="P:transmembrane transport"/>
    <property type="evidence" value="ECO:0007669"/>
    <property type="project" value="InterPro"/>
</dbReference>
<keyword evidence="4 6" id="KW-0472">Membrane</keyword>
<dbReference type="GO" id="GO:0016020">
    <property type="term" value="C:membrane"/>
    <property type="evidence" value="ECO:0007669"/>
    <property type="project" value="UniProtKB-SubCell"/>
</dbReference>
<proteinExistence type="predicted"/>
<dbReference type="Pfam" id="PF03547">
    <property type="entry name" value="Mem_trans"/>
    <property type="match status" value="1"/>
</dbReference>
<keyword evidence="8" id="KW-1185">Reference proteome</keyword>
<gene>
    <name evidence="7" type="ORF">CVT25_006685</name>
</gene>
<evidence type="ECO:0000256" key="2">
    <source>
        <dbReference type="ARBA" id="ARBA00022692"/>
    </source>
</evidence>
<name>A0A409XIL8_PSICY</name>
<evidence type="ECO:0000256" key="1">
    <source>
        <dbReference type="ARBA" id="ARBA00004141"/>
    </source>
</evidence>
<dbReference type="PANTHER" id="PTHR31794">
    <property type="entry name" value="AUXIN EFFLUX TRANSPORTER FAMILY PROTEIN (EUROFUNG)"/>
    <property type="match status" value="1"/>
</dbReference>
<organism evidence="7 8">
    <name type="scientific">Psilocybe cyanescens</name>
    <dbReference type="NCBI Taxonomy" id="93625"/>
    <lineage>
        <taxon>Eukaryota</taxon>
        <taxon>Fungi</taxon>
        <taxon>Dikarya</taxon>
        <taxon>Basidiomycota</taxon>
        <taxon>Agaricomycotina</taxon>
        <taxon>Agaricomycetes</taxon>
        <taxon>Agaricomycetidae</taxon>
        <taxon>Agaricales</taxon>
        <taxon>Agaricineae</taxon>
        <taxon>Strophariaceae</taxon>
        <taxon>Psilocybe</taxon>
    </lineage>
</organism>
<dbReference type="STRING" id="93625.A0A409XIL8"/>
<dbReference type="InParanoid" id="A0A409XIL8"/>
<dbReference type="GO" id="GO:0005783">
    <property type="term" value="C:endoplasmic reticulum"/>
    <property type="evidence" value="ECO:0007669"/>
    <property type="project" value="TreeGrafter"/>
</dbReference>
<protein>
    <submittedName>
        <fullName evidence="7">Uncharacterized protein</fullName>
    </submittedName>
</protein>
<dbReference type="OrthoDB" id="2499604at2759"/>
<sequence>MTVHPEGLPPVLCWVLYILAAQDILDKKTQQQINRLNVSLFTPPPLFSVVAFYLTLDKIKELWAIRTWFIIVTCTPMVVGRVLGWTSRLRKSQRHHIFTWPATISSTTRPPASIVGLDGNTDRDVKRTPLLVDFAPCNDDDWKGDREGEDSEHDDARVEFDTRPFAFAFAFIGVGIEEEGGGPIHEVTDVVRTLVASHHVLRHPWCSTCHVTIDDNSTERQKSTSSTHQDKDTKTEQERRPKLPLGRRNSTSCN</sequence>
<feature type="region of interest" description="Disordered" evidence="5">
    <location>
        <begin position="216"/>
        <end position="254"/>
    </location>
</feature>
<dbReference type="Proteomes" id="UP000283269">
    <property type="component" value="Unassembled WGS sequence"/>
</dbReference>
<evidence type="ECO:0000313" key="7">
    <source>
        <dbReference type="EMBL" id="PPQ90615.1"/>
    </source>
</evidence>
<reference evidence="7 8" key="1">
    <citation type="journal article" date="2018" name="Evol. Lett.">
        <title>Horizontal gene cluster transfer increased hallucinogenic mushroom diversity.</title>
        <authorList>
            <person name="Reynolds H.T."/>
            <person name="Vijayakumar V."/>
            <person name="Gluck-Thaler E."/>
            <person name="Korotkin H.B."/>
            <person name="Matheny P.B."/>
            <person name="Slot J.C."/>
        </authorList>
    </citation>
    <scope>NUCLEOTIDE SEQUENCE [LARGE SCALE GENOMIC DNA]</scope>
    <source>
        <strain evidence="7 8">2631</strain>
    </source>
</reference>